<name>A0ABV1EKW6_9FIRM</name>
<dbReference type="EMBL" id="JBBMFT010000001">
    <property type="protein sequence ID" value="MEQ2455227.1"/>
    <property type="molecule type" value="Genomic_DNA"/>
</dbReference>
<dbReference type="RefSeq" id="WP_349138922.1">
    <property type="nucleotide sequence ID" value="NZ_JBBMFT010000001.1"/>
</dbReference>
<keyword evidence="3" id="KW-1185">Reference proteome</keyword>
<evidence type="ECO:0000313" key="3">
    <source>
        <dbReference type="Proteomes" id="UP001440599"/>
    </source>
</evidence>
<dbReference type="Proteomes" id="UP001440599">
    <property type="component" value="Unassembled WGS sequence"/>
</dbReference>
<evidence type="ECO:0000256" key="1">
    <source>
        <dbReference type="SAM" id="MobiDB-lite"/>
    </source>
</evidence>
<organism evidence="2 3">
    <name type="scientific">Flavonifractor hominis</name>
    <dbReference type="NCBI Taxonomy" id="3133178"/>
    <lineage>
        <taxon>Bacteria</taxon>
        <taxon>Bacillati</taxon>
        <taxon>Bacillota</taxon>
        <taxon>Clostridia</taxon>
        <taxon>Eubacteriales</taxon>
        <taxon>Oscillospiraceae</taxon>
        <taxon>Flavonifractor</taxon>
    </lineage>
</organism>
<sequence>MADFEEKLNAILNDPEAMGQIASIAKSLSGESKGESEPQTEDIQSQRETPPLEDTDWSSLLGLLGGNGEDSTPLSALAGLDPRLLQAGIRLFSEYSAADDRKVALLTALKPFVKPERYAKVDRAVQIAKLARVIRVAFQLFQDSREEEKRDV</sequence>
<feature type="region of interest" description="Disordered" evidence="1">
    <location>
        <begin position="26"/>
        <end position="60"/>
    </location>
</feature>
<comment type="caution">
    <text evidence="2">The sequence shown here is derived from an EMBL/GenBank/DDBJ whole genome shotgun (WGS) entry which is preliminary data.</text>
</comment>
<proteinExistence type="predicted"/>
<protein>
    <submittedName>
        <fullName evidence="2">Uncharacterized protein</fullName>
    </submittedName>
</protein>
<reference evidence="2 3" key="1">
    <citation type="submission" date="2024-03" db="EMBL/GenBank/DDBJ databases">
        <title>Human intestinal bacterial collection.</title>
        <authorList>
            <person name="Pauvert C."/>
            <person name="Hitch T.C.A."/>
            <person name="Clavel T."/>
        </authorList>
    </citation>
    <scope>NUCLEOTIDE SEQUENCE [LARGE SCALE GENOMIC DNA]</scope>
    <source>
        <strain evidence="2 3">CLA-AP-H34</strain>
    </source>
</reference>
<evidence type="ECO:0000313" key="2">
    <source>
        <dbReference type="EMBL" id="MEQ2455227.1"/>
    </source>
</evidence>
<accession>A0ABV1EKW6</accession>
<gene>
    <name evidence="2" type="ORF">WMO45_01730</name>
</gene>